<proteinExistence type="predicted"/>
<feature type="transmembrane region" description="Helical" evidence="1">
    <location>
        <begin position="168"/>
        <end position="197"/>
    </location>
</feature>
<protein>
    <recommendedName>
        <fullName evidence="4">Glycerophosphoryl diester phosphodiesterase membrane domain-containing protein</fullName>
    </recommendedName>
</protein>
<evidence type="ECO:0000313" key="3">
    <source>
        <dbReference type="Proteomes" id="UP001235849"/>
    </source>
</evidence>
<comment type="caution">
    <text evidence="2">The sequence shown here is derived from an EMBL/GenBank/DDBJ whole genome shotgun (WGS) entry which is preliminary data.</text>
</comment>
<keyword evidence="1" id="KW-0472">Membrane</keyword>
<dbReference type="Proteomes" id="UP001235849">
    <property type="component" value="Unassembled WGS sequence"/>
</dbReference>
<evidence type="ECO:0008006" key="4">
    <source>
        <dbReference type="Google" id="ProtNLM"/>
    </source>
</evidence>
<organism evidence="2 3">
    <name type="scientific">Roseofilum capinflatum BLCC-M114</name>
    <dbReference type="NCBI Taxonomy" id="3022440"/>
    <lineage>
        <taxon>Bacteria</taxon>
        <taxon>Bacillati</taxon>
        <taxon>Cyanobacteriota</taxon>
        <taxon>Cyanophyceae</taxon>
        <taxon>Desertifilales</taxon>
        <taxon>Desertifilaceae</taxon>
        <taxon>Roseofilum</taxon>
        <taxon>Roseofilum capinflatum</taxon>
    </lineage>
</organism>
<reference evidence="2 3" key="1">
    <citation type="submission" date="2023-01" db="EMBL/GenBank/DDBJ databases">
        <title>Novel diversity within Roseofilum (Cyanobacteria; Desertifilaceae) from marine benthic mats with descriptions of four novel species.</title>
        <authorList>
            <person name="Wang Y."/>
            <person name="Berthold D.E."/>
            <person name="Hu J."/>
            <person name="Lefler F.W."/>
            <person name="Laughinghouse H.D. IV."/>
        </authorList>
    </citation>
    <scope>NUCLEOTIDE SEQUENCE [LARGE SCALE GENOMIC DNA]</scope>
    <source>
        <strain evidence="2 3">BLCC-M114</strain>
    </source>
</reference>
<gene>
    <name evidence="2" type="ORF">PMG25_22945</name>
</gene>
<name>A0ABT7BCN2_9CYAN</name>
<accession>A0ABT7BCN2</accession>
<feature type="transmembrane region" description="Helical" evidence="1">
    <location>
        <begin position="28"/>
        <end position="45"/>
    </location>
</feature>
<dbReference type="EMBL" id="JAQOSO010000115">
    <property type="protein sequence ID" value="MDJ1176952.1"/>
    <property type="molecule type" value="Genomic_DNA"/>
</dbReference>
<evidence type="ECO:0000256" key="1">
    <source>
        <dbReference type="SAM" id="Phobius"/>
    </source>
</evidence>
<sequence>MMEAELQNSLLGIPEYLSMGWSEFRKNIQIFLIFLLISSLPLLILEEFEQLPAGLEILLSIISSVLVIVVGLAIPDVVERSIRGQSVETLTVLQNAAPKILIAFVVSFVISIIVALGLVVLIIPGIWLSIRYSFAYYAVALRNCGFNSLSYSQTLVKGRWWGVFGRFLGLGILVAIPIFLLSLAISVVSGLLSVIGLDLAAQALLFLGKGAIGCYFTTVSVIMFLNFDYTANQTDKSVGV</sequence>
<feature type="transmembrane region" description="Helical" evidence="1">
    <location>
        <begin position="100"/>
        <end position="128"/>
    </location>
</feature>
<keyword evidence="1" id="KW-1133">Transmembrane helix</keyword>
<dbReference type="RefSeq" id="WP_283769221.1">
    <property type="nucleotide sequence ID" value="NZ_JAQOSO010000115.1"/>
</dbReference>
<feature type="transmembrane region" description="Helical" evidence="1">
    <location>
        <begin position="203"/>
        <end position="227"/>
    </location>
</feature>
<evidence type="ECO:0000313" key="2">
    <source>
        <dbReference type="EMBL" id="MDJ1176952.1"/>
    </source>
</evidence>
<keyword evidence="3" id="KW-1185">Reference proteome</keyword>
<keyword evidence="1" id="KW-0812">Transmembrane</keyword>
<feature type="transmembrane region" description="Helical" evidence="1">
    <location>
        <begin position="57"/>
        <end position="79"/>
    </location>
</feature>